<name>A0A455T2G2_9CHLR</name>
<accession>A0A455T2G2</accession>
<organism evidence="1">
    <name type="scientific">Thermogemmatispora argillosa</name>
    <dbReference type="NCBI Taxonomy" id="2045280"/>
    <lineage>
        <taxon>Bacteria</taxon>
        <taxon>Bacillati</taxon>
        <taxon>Chloroflexota</taxon>
        <taxon>Ktedonobacteria</taxon>
        <taxon>Thermogemmatisporales</taxon>
        <taxon>Thermogemmatisporaceae</taxon>
        <taxon>Thermogemmatispora</taxon>
    </lineage>
</organism>
<dbReference type="EMBL" id="AP019377">
    <property type="protein sequence ID" value="BBH94006.1"/>
    <property type="molecule type" value="Genomic_DNA"/>
</dbReference>
<evidence type="ECO:0000313" key="1">
    <source>
        <dbReference type="EMBL" id="BBH94006.1"/>
    </source>
</evidence>
<protein>
    <submittedName>
        <fullName evidence="1">Uncharacterized protein</fullName>
    </submittedName>
</protein>
<proteinExistence type="predicted"/>
<sequence>MRLSLTCMGMASALTLCQRRQDLLSLQEHRLRLGAACLRCQVGWPVGRGLLSGRGGRCRKGTGEIGLILGM</sequence>
<reference evidence="1" key="1">
    <citation type="submission" date="2018-12" db="EMBL/GenBank/DDBJ databases">
        <title>Novel natural products biosynthetic potential of the class Ktedonobacteria.</title>
        <authorList>
            <person name="Zheng Y."/>
            <person name="Saitou A."/>
            <person name="Wang C.M."/>
            <person name="Toyoda A."/>
            <person name="Minakuchi Y."/>
            <person name="Sekiguchi Y."/>
            <person name="Ueda K."/>
            <person name="Takano H."/>
            <person name="Sakai Y."/>
            <person name="Yokota A."/>
            <person name="Yabe S."/>
        </authorList>
    </citation>
    <scope>NUCLEOTIDE SEQUENCE</scope>
    <source>
        <strain evidence="1">A3-2</strain>
    </source>
</reference>
<dbReference type="AlphaFoldDB" id="A0A455T2G2"/>
<gene>
    <name evidence="1" type="ORF">KTA_22050</name>
</gene>